<feature type="compositionally biased region" description="Pro residues" evidence="1">
    <location>
        <begin position="326"/>
        <end position="340"/>
    </location>
</feature>
<feature type="domain" description="SWR1-complex protein 3" evidence="2">
    <location>
        <begin position="56"/>
        <end position="151"/>
    </location>
</feature>
<evidence type="ECO:0000259" key="2">
    <source>
        <dbReference type="Pfam" id="PF24707"/>
    </source>
</evidence>
<evidence type="ECO:0000313" key="4">
    <source>
        <dbReference type="Proteomes" id="UP000462212"/>
    </source>
</evidence>
<organism evidence="3 4">
    <name type="scientific">Lachnellula subtilissima</name>
    <dbReference type="NCBI Taxonomy" id="602034"/>
    <lineage>
        <taxon>Eukaryota</taxon>
        <taxon>Fungi</taxon>
        <taxon>Dikarya</taxon>
        <taxon>Ascomycota</taxon>
        <taxon>Pezizomycotina</taxon>
        <taxon>Leotiomycetes</taxon>
        <taxon>Helotiales</taxon>
        <taxon>Lachnaceae</taxon>
        <taxon>Lachnellula</taxon>
    </lineage>
</organism>
<dbReference type="GO" id="GO:0000812">
    <property type="term" value="C:Swr1 complex"/>
    <property type="evidence" value="ECO:0007669"/>
    <property type="project" value="InterPro"/>
</dbReference>
<feature type="region of interest" description="Disordered" evidence="1">
    <location>
        <begin position="1"/>
        <end position="81"/>
    </location>
</feature>
<dbReference type="AlphaFoldDB" id="A0A8H8RTM6"/>
<dbReference type="PANTHER" id="PTHR28108">
    <property type="entry name" value="SWR1-COMPLEX PROTEIN 3"/>
    <property type="match status" value="1"/>
</dbReference>
<evidence type="ECO:0000256" key="1">
    <source>
        <dbReference type="SAM" id="MobiDB-lite"/>
    </source>
</evidence>
<evidence type="ECO:0000313" key="3">
    <source>
        <dbReference type="EMBL" id="TVY39389.1"/>
    </source>
</evidence>
<feature type="region of interest" description="Disordered" evidence="1">
    <location>
        <begin position="320"/>
        <end position="391"/>
    </location>
</feature>
<dbReference type="PANTHER" id="PTHR28108:SF1">
    <property type="entry name" value="SWR1-COMPLEX PROTEIN 3"/>
    <property type="match status" value="1"/>
</dbReference>
<sequence length="566" mass="61704">MERKRKLPARGARAEPASKKRAPSGTPDEPRQTSTPLPTLPPPVQEESLPKSIAPGKPLPTLEVPQPENLSSKEFQTVSESGVLTDSLHRSRQKWLSEGIFEKFWTKPVKKKGVPEQPLNNPPKDSMTKLGSCTITVEPHIFEATMYAIKEPAARPALLPVTQHPMYRPIIQYGPPNGMMPPPPPVPPPTPAKQFPVQQTPQAPLRAHDTPMKIESPTPNITNPQAPLQPNGSLQTLQNGQASAHPPPSGPQNNPPPPNTPAPTEPADKSKDPVIQMLAERASTDPDLKALMRIVANGQASADELKRFQSHIDDLTRLQKSRQVPSQPPPPTNQPPPPAVPKVNGQPQGRPPAQSPTPALPPAVRTPAPAPSPAPSYQSQPQALRSKGPLPSKPDISGVVFEFTGGTGDRYLFPKFSILEYLPQGQVIASFLIVRKGSTSDSPAYDPALDYYQPITIRLYAHQGRQLEALQKIVAPADEVRRYMDDIMDNMTRAEYVLLAMRLPKEAEQPSPEKESSAENIEQVDNQVLWATTNPTPVAVVKPAKRLLTEEEKYQGFITSVAAAST</sequence>
<dbReference type="Pfam" id="PF24707">
    <property type="entry name" value="Swc3"/>
    <property type="match status" value="1"/>
</dbReference>
<dbReference type="GO" id="GO:0140849">
    <property type="term" value="F:ATP-dependent H2AZ histone chaperone activity"/>
    <property type="evidence" value="ECO:0007669"/>
    <property type="project" value="InterPro"/>
</dbReference>
<dbReference type="InterPro" id="IPR057558">
    <property type="entry name" value="Swc3_dom"/>
</dbReference>
<feature type="compositionally biased region" description="Pro residues" evidence="1">
    <location>
        <begin position="245"/>
        <end position="264"/>
    </location>
</feature>
<feature type="compositionally biased region" description="Polar residues" evidence="1">
    <location>
        <begin position="68"/>
        <end position="81"/>
    </location>
</feature>
<protein>
    <recommendedName>
        <fullName evidence="2">SWR1-complex protein 3 domain-containing protein</fullName>
    </recommendedName>
</protein>
<dbReference type="Proteomes" id="UP000462212">
    <property type="component" value="Unassembled WGS sequence"/>
</dbReference>
<keyword evidence="4" id="KW-1185">Reference proteome</keyword>
<comment type="caution">
    <text evidence="3">The sequence shown here is derived from an EMBL/GenBank/DDBJ whole genome shotgun (WGS) entry which is preliminary data.</text>
</comment>
<feature type="compositionally biased region" description="Pro residues" evidence="1">
    <location>
        <begin position="178"/>
        <end position="191"/>
    </location>
</feature>
<gene>
    <name evidence="3" type="ORF">LSUB1_G004326</name>
</gene>
<feature type="compositionally biased region" description="Pro residues" evidence="1">
    <location>
        <begin position="349"/>
        <end position="361"/>
    </location>
</feature>
<dbReference type="InterPro" id="IPR037651">
    <property type="entry name" value="Swc3"/>
</dbReference>
<dbReference type="EMBL" id="QGMJ01000231">
    <property type="protein sequence ID" value="TVY39389.1"/>
    <property type="molecule type" value="Genomic_DNA"/>
</dbReference>
<name>A0A8H8RTM6_9HELO</name>
<accession>A0A8H8RTM6</accession>
<proteinExistence type="predicted"/>
<feature type="compositionally biased region" description="Polar residues" evidence="1">
    <location>
        <begin position="217"/>
        <end position="242"/>
    </location>
</feature>
<feature type="region of interest" description="Disordered" evidence="1">
    <location>
        <begin position="172"/>
        <end position="288"/>
    </location>
</feature>
<reference evidence="3 4" key="1">
    <citation type="submission" date="2018-05" db="EMBL/GenBank/DDBJ databases">
        <title>Genome sequencing and assembly of the regulated plant pathogen Lachnellula willkommii and related sister species for the development of diagnostic species identification markers.</title>
        <authorList>
            <person name="Giroux E."/>
            <person name="Bilodeau G."/>
        </authorList>
    </citation>
    <scope>NUCLEOTIDE SEQUENCE [LARGE SCALE GENOMIC DNA]</scope>
    <source>
        <strain evidence="3 4">CBS 197.66</strain>
    </source>
</reference>
<dbReference type="OrthoDB" id="5338195at2759"/>